<evidence type="ECO:0000313" key="3">
    <source>
        <dbReference type="Proteomes" id="UP000004030"/>
    </source>
</evidence>
<organism evidence="2 3">
    <name type="scientific">Novosphingobium pentaromativorans US6-1</name>
    <dbReference type="NCBI Taxonomy" id="1088721"/>
    <lineage>
        <taxon>Bacteria</taxon>
        <taxon>Pseudomonadati</taxon>
        <taxon>Pseudomonadota</taxon>
        <taxon>Alphaproteobacteria</taxon>
        <taxon>Sphingomonadales</taxon>
        <taxon>Sphingomonadaceae</taxon>
        <taxon>Novosphingobium</taxon>
    </lineage>
</organism>
<proteinExistence type="predicted"/>
<reference evidence="2 3" key="1">
    <citation type="journal article" date="2012" name="J. Bacteriol.">
        <title>Genome sequence of benzo(a)pyrene-degrading bacterium Novosphingobium pentaromativorans US6-1.</title>
        <authorList>
            <person name="Luo Y.R."/>
            <person name="Kang S.G."/>
            <person name="Kim S.J."/>
            <person name="Kim M.R."/>
            <person name="Li N."/>
            <person name="Lee J.H."/>
            <person name="Kwon K.K."/>
        </authorList>
    </citation>
    <scope>NUCLEOTIDE SEQUENCE [LARGE SCALE GENOMIC DNA]</scope>
    <source>
        <strain evidence="2 3">US6-1</strain>
    </source>
</reference>
<dbReference type="PATRIC" id="fig|1088721.3.peg.1345"/>
<dbReference type="EMBL" id="AGFM01000017">
    <property type="protein sequence ID" value="EHJ61602.1"/>
    <property type="molecule type" value="Genomic_DNA"/>
</dbReference>
<dbReference type="AlphaFoldDB" id="G6EAG5"/>
<dbReference type="Proteomes" id="UP000004030">
    <property type="component" value="Unassembled WGS sequence"/>
</dbReference>
<feature type="transmembrane region" description="Helical" evidence="1">
    <location>
        <begin position="20"/>
        <end position="42"/>
    </location>
</feature>
<name>G6EAG5_9SPHN</name>
<keyword evidence="1" id="KW-0472">Membrane</keyword>
<evidence type="ECO:0000313" key="2">
    <source>
        <dbReference type="EMBL" id="EHJ61602.1"/>
    </source>
</evidence>
<keyword evidence="1" id="KW-0812">Transmembrane</keyword>
<sequence>MGRSARPRDRGRKDARMPLWLEMAVSVLLTYCVGFGIGWLLWNRKG</sequence>
<evidence type="ECO:0000256" key="1">
    <source>
        <dbReference type="SAM" id="Phobius"/>
    </source>
</evidence>
<gene>
    <name evidence="2" type="ORF">NSU_1363</name>
</gene>
<keyword evidence="3" id="KW-1185">Reference proteome</keyword>
<accession>G6EAG5</accession>
<keyword evidence="1" id="KW-1133">Transmembrane helix</keyword>
<protein>
    <submittedName>
        <fullName evidence="2">Uncharacterized protein</fullName>
    </submittedName>
</protein>
<comment type="caution">
    <text evidence="2">The sequence shown here is derived from an EMBL/GenBank/DDBJ whole genome shotgun (WGS) entry which is preliminary data.</text>
</comment>